<dbReference type="RefSeq" id="WP_118889560.1">
    <property type="nucleotide sequence ID" value="NZ_PHUT01000007.1"/>
</dbReference>
<name>A0A417YGX4_9BACI</name>
<dbReference type="EMBL" id="QWEH01000007">
    <property type="protein sequence ID" value="RHW32002.1"/>
    <property type="molecule type" value="Genomic_DNA"/>
</dbReference>
<protein>
    <submittedName>
        <fullName evidence="1">Uncharacterized protein</fullName>
    </submittedName>
</protein>
<comment type="caution">
    <text evidence="1">The sequence shown here is derived from an EMBL/GenBank/DDBJ whole genome shotgun (WGS) entry which is preliminary data.</text>
</comment>
<reference evidence="1 2" key="1">
    <citation type="journal article" date="2007" name="Int. J. Syst. Evol. Microbiol.">
        <title>Oceanobacillus profundus sp. nov., isolated from a deep-sea sediment core.</title>
        <authorList>
            <person name="Kim Y.G."/>
            <person name="Choi D.H."/>
            <person name="Hyun S."/>
            <person name="Cho B.C."/>
        </authorList>
    </citation>
    <scope>NUCLEOTIDE SEQUENCE [LARGE SCALE GENOMIC DNA]</scope>
    <source>
        <strain evidence="1 2">DSM 18246</strain>
    </source>
</reference>
<accession>A0A417YGX4</accession>
<evidence type="ECO:0000313" key="1">
    <source>
        <dbReference type="EMBL" id="RHW32002.1"/>
    </source>
</evidence>
<keyword evidence="2" id="KW-1185">Reference proteome</keyword>
<dbReference type="Proteomes" id="UP000285456">
    <property type="component" value="Unassembled WGS sequence"/>
</dbReference>
<evidence type="ECO:0000313" key="2">
    <source>
        <dbReference type="Proteomes" id="UP000285456"/>
    </source>
</evidence>
<proteinExistence type="predicted"/>
<dbReference type="AlphaFoldDB" id="A0A417YGX4"/>
<organism evidence="1 2">
    <name type="scientific">Oceanobacillus profundus</name>
    <dbReference type="NCBI Taxonomy" id="372463"/>
    <lineage>
        <taxon>Bacteria</taxon>
        <taxon>Bacillati</taxon>
        <taxon>Bacillota</taxon>
        <taxon>Bacilli</taxon>
        <taxon>Bacillales</taxon>
        <taxon>Bacillaceae</taxon>
        <taxon>Oceanobacillus</taxon>
    </lineage>
</organism>
<sequence>MAKWKDDLYEFDQNVDSNINDLDTERTEAKVNDIGMINQSNGVGILARDNGRLEGYADYGLGFRMDPETQSLSIFAPNLRIFSNSVETHDFNKQVTFIKNEYKDVLQIIHQKEDN</sequence>
<gene>
    <name evidence="1" type="ORF">D1B32_12255</name>
</gene>
<dbReference type="OrthoDB" id="2974312at2"/>